<gene>
    <name evidence="1" type="ORF">GCM10009560_76860</name>
</gene>
<sequence>MTLKLQPPTPPPVTVSNEFHGLHVSARRADAVRLDWSTPVPRFGRVRVVGHTCECKARVYELCTSGGLAWVRRIDRHSPGETVRVTHPCRVGEAGELWALILAGEAR</sequence>
<dbReference type="Proteomes" id="UP001501578">
    <property type="component" value="Unassembled WGS sequence"/>
</dbReference>
<dbReference type="EMBL" id="BAAAHQ010000060">
    <property type="protein sequence ID" value="GAA0953726.1"/>
    <property type="molecule type" value="Genomic_DNA"/>
</dbReference>
<name>A0ABP4BUD0_9ACTN</name>
<protein>
    <submittedName>
        <fullName evidence="1">Uncharacterized protein</fullName>
    </submittedName>
</protein>
<reference evidence="2" key="1">
    <citation type="journal article" date="2019" name="Int. J. Syst. Evol. Microbiol.">
        <title>The Global Catalogue of Microorganisms (GCM) 10K type strain sequencing project: providing services to taxonomists for standard genome sequencing and annotation.</title>
        <authorList>
            <consortium name="The Broad Institute Genomics Platform"/>
            <consortium name="The Broad Institute Genome Sequencing Center for Infectious Disease"/>
            <person name="Wu L."/>
            <person name="Ma J."/>
        </authorList>
    </citation>
    <scope>NUCLEOTIDE SEQUENCE [LARGE SCALE GENOMIC DNA]</scope>
    <source>
        <strain evidence="2">JCM 11136</strain>
    </source>
</reference>
<evidence type="ECO:0000313" key="2">
    <source>
        <dbReference type="Proteomes" id="UP001501578"/>
    </source>
</evidence>
<comment type="caution">
    <text evidence="1">The sequence shown here is derived from an EMBL/GenBank/DDBJ whole genome shotgun (WGS) entry which is preliminary data.</text>
</comment>
<proteinExistence type="predicted"/>
<keyword evidence="2" id="KW-1185">Reference proteome</keyword>
<evidence type="ECO:0000313" key="1">
    <source>
        <dbReference type="EMBL" id="GAA0953726.1"/>
    </source>
</evidence>
<organism evidence="1 2">
    <name type="scientific">Nonomuraea longicatena</name>
    <dbReference type="NCBI Taxonomy" id="83682"/>
    <lineage>
        <taxon>Bacteria</taxon>
        <taxon>Bacillati</taxon>
        <taxon>Actinomycetota</taxon>
        <taxon>Actinomycetes</taxon>
        <taxon>Streptosporangiales</taxon>
        <taxon>Streptosporangiaceae</taxon>
        <taxon>Nonomuraea</taxon>
    </lineage>
</organism>
<accession>A0ABP4BUD0</accession>